<proteinExistence type="predicted"/>
<comment type="caution">
    <text evidence="5">The sequence shown here is derived from an EMBL/GenBank/DDBJ whole genome shotgun (WGS) entry which is preliminary data.</text>
</comment>
<dbReference type="PROSITE" id="PS50003">
    <property type="entry name" value="PH_DOMAIN"/>
    <property type="match status" value="1"/>
</dbReference>
<keyword evidence="6" id="KW-1185">Reference proteome</keyword>
<feature type="compositionally biased region" description="Low complexity" evidence="3">
    <location>
        <begin position="1503"/>
        <end position="1514"/>
    </location>
</feature>
<feature type="compositionally biased region" description="Basic and acidic residues" evidence="3">
    <location>
        <begin position="840"/>
        <end position="855"/>
    </location>
</feature>
<feature type="compositionally biased region" description="Low complexity" evidence="3">
    <location>
        <begin position="101"/>
        <end position="114"/>
    </location>
</feature>
<dbReference type="FunFam" id="2.30.29.30:FF:000311">
    <property type="entry name" value="GTP binding protein (Bud4)"/>
    <property type="match status" value="1"/>
</dbReference>
<dbReference type="SMART" id="SM00233">
    <property type="entry name" value="PH"/>
    <property type="match status" value="1"/>
</dbReference>
<dbReference type="Gene3D" id="2.30.29.30">
    <property type="entry name" value="Pleckstrin-homology domain (PH domain)/Phosphotyrosine-binding domain (PTB)"/>
    <property type="match status" value="1"/>
</dbReference>
<feature type="compositionally biased region" description="Basic and acidic residues" evidence="3">
    <location>
        <begin position="584"/>
        <end position="601"/>
    </location>
</feature>
<reference evidence="5" key="1">
    <citation type="journal article" date="2020" name="Stud. Mycol.">
        <title>101 Dothideomycetes genomes: a test case for predicting lifestyles and emergence of pathogens.</title>
        <authorList>
            <person name="Haridas S."/>
            <person name="Albert R."/>
            <person name="Binder M."/>
            <person name="Bloem J."/>
            <person name="Labutti K."/>
            <person name="Salamov A."/>
            <person name="Andreopoulos B."/>
            <person name="Baker S."/>
            <person name="Barry K."/>
            <person name="Bills G."/>
            <person name="Bluhm B."/>
            <person name="Cannon C."/>
            <person name="Castanera R."/>
            <person name="Culley D."/>
            <person name="Daum C."/>
            <person name="Ezra D."/>
            <person name="Gonzalez J."/>
            <person name="Henrissat B."/>
            <person name="Kuo A."/>
            <person name="Liang C."/>
            <person name="Lipzen A."/>
            <person name="Lutzoni F."/>
            <person name="Magnuson J."/>
            <person name="Mondo S."/>
            <person name="Nolan M."/>
            <person name="Ohm R."/>
            <person name="Pangilinan J."/>
            <person name="Park H.-J."/>
            <person name="Ramirez L."/>
            <person name="Alfaro M."/>
            <person name="Sun H."/>
            <person name="Tritt A."/>
            <person name="Yoshinaga Y."/>
            <person name="Zwiers L.-H."/>
            <person name="Turgeon B."/>
            <person name="Goodwin S."/>
            <person name="Spatafora J."/>
            <person name="Crous P."/>
            <person name="Grigoriev I."/>
        </authorList>
    </citation>
    <scope>NUCLEOTIDE SEQUENCE</scope>
    <source>
        <strain evidence="5">CBS 116435</strain>
    </source>
</reference>
<feature type="compositionally biased region" description="Polar residues" evidence="3">
    <location>
        <begin position="37"/>
        <end position="48"/>
    </location>
</feature>
<feature type="compositionally biased region" description="Basic and acidic residues" evidence="3">
    <location>
        <begin position="171"/>
        <end position="180"/>
    </location>
</feature>
<feature type="domain" description="PH" evidence="4">
    <location>
        <begin position="1345"/>
        <end position="1468"/>
    </location>
</feature>
<dbReference type="SUPFAM" id="SSF50729">
    <property type="entry name" value="PH domain-like"/>
    <property type="match status" value="1"/>
</dbReference>
<dbReference type="InterPro" id="IPR011993">
    <property type="entry name" value="PH-like_dom_sf"/>
</dbReference>
<dbReference type="PANTHER" id="PTHR36100:SF1">
    <property type="entry name" value="BUD SITE SELECTION PROTEIN 4"/>
    <property type="match status" value="1"/>
</dbReference>
<protein>
    <submittedName>
        <fullName evidence="5">DUF1709-domain-containing protein</fullName>
    </submittedName>
</protein>
<feature type="compositionally biased region" description="Polar residues" evidence="3">
    <location>
        <begin position="984"/>
        <end position="1005"/>
    </location>
</feature>
<evidence type="ECO:0000256" key="2">
    <source>
        <dbReference type="ARBA" id="ARBA00023306"/>
    </source>
</evidence>
<feature type="region of interest" description="Disordered" evidence="3">
    <location>
        <begin position="984"/>
        <end position="1062"/>
    </location>
</feature>
<evidence type="ECO:0000256" key="1">
    <source>
        <dbReference type="ARBA" id="ARBA00022618"/>
    </source>
</evidence>
<dbReference type="PANTHER" id="PTHR36100">
    <property type="entry name" value="BUD SITE SELECTION PROTEIN 4"/>
    <property type="match status" value="1"/>
</dbReference>
<dbReference type="Pfam" id="PF00169">
    <property type="entry name" value="PH"/>
    <property type="match status" value="1"/>
</dbReference>
<feature type="region of interest" description="Disordered" evidence="3">
    <location>
        <begin position="1494"/>
        <end position="1516"/>
    </location>
</feature>
<keyword evidence="1" id="KW-0132">Cell division</keyword>
<name>A0A9P4QAR3_9PEZI</name>
<feature type="compositionally biased region" description="Basic and acidic residues" evidence="3">
    <location>
        <begin position="895"/>
        <end position="907"/>
    </location>
</feature>
<feature type="compositionally biased region" description="Basic and acidic residues" evidence="3">
    <location>
        <begin position="820"/>
        <end position="833"/>
    </location>
</feature>
<feature type="region of interest" description="Disordered" evidence="3">
    <location>
        <begin position="740"/>
        <end position="926"/>
    </location>
</feature>
<evidence type="ECO:0000313" key="6">
    <source>
        <dbReference type="Proteomes" id="UP000799441"/>
    </source>
</evidence>
<sequence>MASDPAVKPLRISKNNSNASPEKAQPRALAELGAGNQRRNSPSYNQATRKMIVSKESSPFTGDENSSFLSPTSATEKKSPRNFWSQFDRENNMPTSRVESDSSLISRSPSPGVSPRRRPSVERLLNAGRVRGSNIFALESKDKYDPTAVPIIERPSANRPLSEQLANNSFHRYDSLRKENNPIQDLASYSPTKSPATGRFQSESDVPSMSPSKEASSVPLPPSPEKSERTSSRDSPSPTKSSLARMSMFDRYALQFDPENGTWSDEDDEGGAQTPRARSLHRQNKSVTFGPEPASMYEYEEQTPEPSVEASSREGSWDTEELEEMEYSFERGSSAEVDRDDSFDADLENADKTPVVLPEQWSRMSPDAARTDLVDDGDDVFEGSPEPAQRPAMARSESITSNGSNRPLPAIPGEDANLRNSSALAVVAERAARLSLGLPKPAKRASCSKDEIMRLKKQSSMMLRDQVEREREQEYSFNEDSHGSVNELQEELVVRNLDTGEKIDISVHEQEEAGDDSILRDLDSFTAPRISRESILKKVRNTKYDFEDPSDEEVDQSEIDGMNGRPSYAELAKYHPDAPIPSRENSRENSDSYMHKQHESNFEETSEVEIKAEPVDDDSVDMANIPLAPRSNDVDDFETSVLVHRKDQEHDDDSDSKYSSAEPEQEPSVLQEHQPSPPQEEGKESLDQAMGLLSVRDYAEQICKPAPKSVAQQESAKSVGSFMGLPQYLSTDDYDFGMREYITPSPPLSNTRDVKDPLENIQPTPHQSVIENEEPSQLEPPLAPFAQDYQDNSRGSLDSVIHRPSSGYVDNDDDEPISPVDERQLSPERKDEPVSPVLEFEAHLPEPPEIPERRSTIKTSGKLKTRPSASRADLEELRAQMEEEDAQAEPVPHLPEQHNHRQVHDGEAASTHSTESKNDSIMGASKSAKPMNLNLSIPAFDNNSGNDGGFGDLDAEFDRVIENQKKGYLMRQSTKVVVASSRNFSNDTAKSTESSTAPMSPNSGTPRPLSRGGSGRTSARKPSAEQWMKTEPWNGKARRKSQRNASAQKAFESSVAPPLPGKESALVSVDENYATQATGSLDGEVADGVERGRLFVKVVKVKELDLPLPRNDRLYFQLTLDNGLHCVTTSNLELGKTANIGQEFELVVLNDLEFQLTLTTKLPPPRKWPEEELPRPQWSPQKPKQGALSKLLSTPRRRAERERQEREAFEAEERRYQEQLRRKRASVQPTAWDTLHELVNGADGSFARSYVNLAAHENECFGRQLTVDVPCYNEWALEQDQAVVSSVRSKGRGRGGEVRKPPYVIGKLEVQLMYVPKPKGVDEDAMPKSMNSAVREISKASERVEITHEGHLSQQGGDCVHWRRRFFRLQGAKLTAYHENTHQKRAVINLSKAARLVDDRSTLVGDPAATSQGKGRRRKSAFAEEDEGYQYVEEGFRIRFANGEAIDFYADSAAQKEGWMAALAQMVGKPDLGSKKASWTDVVLARERAMGKLSPLTPTLDGSSSPVKISPSDSAMAQNEIQTHDFTKPPAQQANAQLPMSPRSKASIERKPVTGLRNTAQSSPVKGPPTYRAPDPPKADSAKERPKSMIRPGTPPLEARRGHRSRDAVKSMIF</sequence>
<evidence type="ECO:0000259" key="4">
    <source>
        <dbReference type="PROSITE" id="PS50003"/>
    </source>
</evidence>
<keyword evidence="2" id="KW-0131">Cell cycle</keyword>
<feature type="compositionally biased region" description="Acidic residues" evidence="3">
    <location>
        <begin position="317"/>
        <end position="327"/>
    </location>
</feature>
<feature type="region of interest" description="Disordered" evidence="3">
    <location>
        <begin position="1528"/>
        <end position="1614"/>
    </location>
</feature>
<feature type="compositionally biased region" description="Basic and acidic residues" evidence="3">
    <location>
        <begin position="465"/>
        <end position="482"/>
    </location>
</feature>
<evidence type="ECO:0000313" key="5">
    <source>
        <dbReference type="EMBL" id="KAF2721521.1"/>
    </source>
</evidence>
<accession>A0A9P4QAR3</accession>
<dbReference type="InterPro" id="IPR052007">
    <property type="entry name" value="Bud4"/>
</dbReference>
<feature type="compositionally biased region" description="Low complexity" evidence="3">
    <location>
        <begin position="233"/>
        <end position="242"/>
    </location>
</feature>
<feature type="region of interest" description="Disordered" evidence="3">
    <location>
        <begin position="458"/>
        <end position="486"/>
    </location>
</feature>
<feature type="compositionally biased region" description="Polar residues" evidence="3">
    <location>
        <begin position="55"/>
        <end position="74"/>
    </location>
</feature>
<feature type="region of interest" description="Disordered" evidence="3">
    <location>
        <begin position="1"/>
        <end position="416"/>
    </location>
</feature>
<feature type="region of interest" description="Disordered" evidence="3">
    <location>
        <begin position="1161"/>
        <end position="1211"/>
    </location>
</feature>
<dbReference type="EMBL" id="MU003790">
    <property type="protein sequence ID" value="KAF2721521.1"/>
    <property type="molecule type" value="Genomic_DNA"/>
</dbReference>
<dbReference type="InterPro" id="IPR001849">
    <property type="entry name" value="PH_domain"/>
</dbReference>
<dbReference type="GO" id="GO:0051301">
    <property type="term" value="P:cell division"/>
    <property type="evidence" value="ECO:0007669"/>
    <property type="project" value="UniProtKB-KW"/>
</dbReference>
<dbReference type="OrthoDB" id="2123378at2759"/>
<dbReference type="GO" id="GO:0005525">
    <property type="term" value="F:GTP binding"/>
    <property type="evidence" value="ECO:0007669"/>
    <property type="project" value="TreeGrafter"/>
</dbReference>
<feature type="compositionally biased region" description="Polar residues" evidence="3">
    <location>
        <begin position="761"/>
        <end position="770"/>
    </location>
</feature>
<evidence type="ECO:0000256" key="3">
    <source>
        <dbReference type="SAM" id="MobiDB-lite"/>
    </source>
</evidence>
<feature type="compositionally biased region" description="Polar residues" evidence="3">
    <location>
        <begin position="181"/>
        <end position="215"/>
    </location>
</feature>
<feature type="compositionally biased region" description="Basic and acidic residues" evidence="3">
    <location>
        <begin position="1197"/>
        <end position="1211"/>
    </location>
</feature>
<feature type="compositionally biased region" description="Basic and acidic residues" evidence="3">
    <location>
        <begin position="1605"/>
        <end position="1614"/>
    </location>
</feature>
<organism evidence="5 6">
    <name type="scientific">Polychaeton citri CBS 116435</name>
    <dbReference type="NCBI Taxonomy" id="1314669"/>
    <lineage>
        <taxon>Eukaryota</taxon>
        <taxon>Fungi</taxon>
        <taxon>Dikarya</taxon>
        <taxon>Ascomycota</taxon>
        <taxon>Pezizomycotina</taxon>
        <taxon>Dothideomycetes</taxon>
        <taxon>Dothideomycetidae</taxon>
        <taxon>Capnodiales</taxon>
        <taxon>Capnodiaceae</taxon>
        <taxon>Polychaeton</taxon>
    </lineage>
</organism>
<gene>
    <name evidence="5" type="ORF">K431DRAFT_284896</name>
</gene>
<feature type="region of interest" description="Disordered" evidence="3">
    <location>
        <begin position="538"/>
        <end position="692"/>
    </location>
</feature>
<feature type="compositionally biased region" description="Basic and acidic residues" evidence="3">
    <location>
        <begin position="872"/>
        <end position="881"/>
    </location>
</feature>
<feature type="compositionally biased region" description="Polar residues" evidence="3">
    <location>
        <begin position="159"/>
        <end position="170"/>
    </location>
</feature>
<feature type="compositionally biased region" description="Acidic residues" evidence="3">
    <location>
        <begin position="547"/>
        <end position="558"/>
    </location>
</feature>
<dbReference type="Proteomes" id="UP000799441">
    <property type="component" value="Unassembled WGS sequence"/>
</dbReference>
<dbReference type="CDD" id="cd13278">
    <property type="entry name" value="PH_Bud4"/>
    <property type="match status" value="1"/>
</dbReference>
<feature type="compositionally biased region" description="Basic and acidic residues" evidence="3">
    <location>
        <begin position="1575"/>
        <end position="1587"/>
    </location>
</feature>